<dbReference type="EMBL" id="CALNXK010000221">
    <property type="protein sequence ID" value="CAH3177135.1"/>
    <property type="molecule type" value="Genomic_DNA"/>
</dbReference>
<keyword evidence="2" id="KW-1185">Reference proteome</keyword>
<organism evidence="1 2">
    <name type="scientific">Porites lobata</name>
    <dbReference type="NCBI Taxonomy" id="104759"/>
    <lineage>
        <taxon>Eukaryota</taxon>
        <taxon>Metazoa</taxon>
        <taxon>Cnidaria</taxon>
        <taxon>Anthozoa</taxon>
        <taxon>Hexacorallia</taxon>
        <taxon>Scleractinia</taxon>
        <taxon>Fungiina</taxon>
        <taxon>Poritidae</taxon>
        <taxon>Porites</taxon>
    </lineage>
</organism>
<name>A0ABN8RH06_9CNID</name>
<evidence type="ECO:0000313" key="2">
    <source>
        <dbReference type="Proteomes" id="UP001159405"/>
    </source>
</evidence>
<comment type="caution">
    <text evidence="1">The sequence shown here is derived from an EMBL/GenBank/DDBJ whole genome shotgun (WGS) entry which is preliminary data.</text>
</comment>
<dbReference type="Proteomes" id="UP001159405">
    <property type="component" value="Unassembled WGS sequence"/>
</dbReference>
<reference evidence="1 2" key="1">
    <citation type="submission" date="2022-05" db="EMBL/GenBank/DDBJ databases">
        <authorList>
            <consortium name="Genoscope - CEA"/>
            <person name="William W."/>
        </authorList>
    </citation>
    <scope>NUCLEOTIDE SEQUENCE [LARGE SCALE GENOMIC DNA]</scope>
</reference>
<evidence type="ECO:0000313" key="1">
    <source>
        <dbReference type="EMBL" id="CAH3177135.1"/>
    </source>
</evidence>
<protein>
    <submittedName>
        <fullName evidence="1">Uncharacterized protein</fullName>
    </submittedName>
</protein>
<gene>
    <name evidence="1" type="ORF">PLOB_00019026</name>
</gene>
<accession>A0ABN8RH06</accession>
<sequence length="136" mass="15934">MRDRQKHLIRFLRQGKIGKMALNYFDPDVSSFTDSYLTKYLSFDILSGEDSRLTLKTYADLWEICGVRQKRIRSKRGCDSKSKWCNRQLTGRKESTGGWRSKEVRTFYLTAKNVGFVWSVTKKPMKGYAGRKKSEE</sequence>
<proteinExistence type="predicted"/>